<protein>
    <submittedName>
        <fullName evidence="1">Uncharacterized protein</fullName>
    </submittedName>
</protein>
<organism evidence="1 2">
    <name type="scientific">Pieris brassicae</name>
    <name type="common">White butterfly</name>
    <name type="synonym">Large white butterfly</name>
    <dbReference type="NCBI Taxonomy" id="7116"/>
    <lineage>
        <taxon>Eukaryota</taxon>
        <taxon>Metazoa</taxon>
        <taxon>Ecdysozoa</taxon>
        <taxon>Arthropoda</taxon>
        <taxon>Hexapoda</taxon>
        <taxon>Insecta</taxon>
        <taxon>Pterygota</taxon>
        <taxon>Neoptera</taxon>
        <taxon>Endopterygota</taxon>
        <taxon>Lepidoptera</taxon>
        <taxon>Glossata</taxon>
        <taxon>Ditrysia</taxon>
        <taxon>Papilionoidea</taxon>
        <taxon>Pieridae</taxon>
        <taxon>Pierinae</taxon>
        <taxon>Pieris</taxon>
    </lineage>
</organism>
<comment type="caution">
    <text evidence="1">The sequence shown here is derived from an EMBL/GenBank/DDBJ whole genome shotgun (WGS) entry which is preliminary data.</text>
</comment>
<gene>
    <name evidence="1" type="ORF">PIBRA_LOCUS142</name>
</gene>
<name>A0A9P0WSM7_PIEBR</name>
<keyword evidence="2" id="KW-1185">Reference proteome</keyword>
<sequence>MGTYIIFDNANQGIPIIQVTQSQQLCRGISSHRVSCVSAALPRITCISDEANEGEARRKSAFSHLGVSPRSSFALEQPDACTIRSVYM</sequence>
<dbReference type="Proteomes" id="UP001152562">
    <property type="component" value="Unassembled WGS sequence"/>
</dbReference>
<evidence type="ECO:0000313" key="2">
    <source>
        <dbReference type="Proteomes" id="UP001152562"/>
    </source>
</evidence>
<proteinExistence type="predicted"/>
<dbReference type="EMBL" id="CALOZG010000001">
    <property type="protein sequence ID" value="CAH3830205.1"/>
    <property type="molecule type" value="Genomic_DNA"/>
</dbReference>
<accession>A0A9P0WSM7</accession>
<evidence type="ECO:0000313" key="1">
    <source>
        <dbReference type="EMBL" id="CAH3830205.1"/>
    </source>
</evidence>
<dbReference type="AlphaFoldDB" id="A0A9P0WSM7"/>
<reference evidence="1" key="1">
    <citation type="submission" date="2022-05" db="EMBL/GenBank/DDBJ databases">
        <authorList>
            <person name="Okamura Y."/>
        </authorList>
    </citation>
    <scope>NUCLEOTIDE SEQUENCE</scope>
</reference>